<accession>A0ABW2AV04</accession>
<dbReference type="RefSeq" id="WP_377823492.1">
    <property type="nucleotide sequence ID" value="NZ_JBHSWJ010000002.1"/>
</dbReference>
<organism evidence="1 2">
    <name type="scientific">Branchiibius cervicis</name>
    <dbReference type="NCBI Taxonomy" id="908252"/>
    <lineage>
        <taxon>Bacteria</taxon>
        <taxon>Bacillati</taxon>
        <taxon>Actinomycetota</taxon>
        <taxon>Actinomycetes</taxon>
        <taxon>Micrococcales</taxon>
        <taxon>Dermacoccaceae</taxon>
        <taxon>Branchiibius</taxon>
    </lineage>
</organism>
<gene>
    <name evidence="1" type="ORF">ACFQBT_13785</name>
</gene>
<dbReference type="InterPro" id="IPR009091">
    <property type="entry name" value="RCC1/BLIP-II"/>
</dbReference>
<dbReference type="Gene3D" id="2.130.10.30">
    <property type="entry name" value="Regulator of chromosome condensation 1/beta-lactamase-inhibitor protein II"/>
    <property type="match status" value="1"/>
</dbReference>
<sequence length="532" mass="53528">MTDRRLPAWTVDVPKVDRRTLVRTATWTAPVLFVGATALPAAASPLSDPNIVNVTGFGTVVRCSVVPDGTVTFRAFIGPNPAPAGSAVTITLPTGLSFTSGNPQTQTVTVGANGLVSVPAFKVTGASGAYSVGATFQGVSDAGDGVVTPNAGPVYELYRSVGGSGDPATITSAVTGVTNGLSGAISGDQGSTTSGPSNGSNAAIVTQAGTVSYWGRSLGGTAASPLTLQFGGVNLTGLKTVSTWTSVNTANDTAGGVATDGASVYQMFSSAVGGPTTVTKVSGISGTVLDAQATDGYGYALTSNGLYYWPDNATGTPRAALLPGSAGATAFSAYSTRSGSGTTGSLTFGGSLLIAGTVRSWSLGFALTTASNAPTSVVQVVAEPTATWALTGSGDLYGTGSAVGNTIGWKDFASNIKTFDSWGYNTYTGGVWVTEDGHVIQFFSHASTSLSTLDYTQYFAGKNVVQVFASDGGYLALTADKQVYAWAGNNDNGGRTTPAATGINNATDLEVWGLHDGDYWGGGFIIAGTDCA</sequence>
<evidence type="ECO:0000313" key="2">
    <source>
        <dbReference type="Proteomes" id="UP001596356"/>
    </source>
</evidence>
<dbReference type="SUPFAM" id="SSF50985">
    <property type="entry name" value="RCC1/BLIP-II"/>
    <property type="match status" value="1"/>
</dbReference>
<dbReference type="Proteomes" id="UP001596356">
    <property type="component" value="Unassembled WGS sequence"/>
</dbReference>
<dbReference type="EMBL" id="JBHSWJ010000002">
    <property type="protein sequence ID" value="MFC6714824.1"/>
    <property type="molecule type" value="Genomic_DNA"/>
</dbReference>
<evidence type="ECO:0000313" key="1">
    <source>
        <dbReference type="EMBL" id="MFC6714824.1"/>
    </source>
</evidence>
<dbReference type="InterPro" id="IPR006311">
    <property type="entry name" value="TAT_signal"/>
</dbReference>
<dbReference type="PROSITE" id="PS51318">
    <property type="entry name" value="TAT"/>
    <property type="match status" value="1"/>
</dbReference>
<evidence type="ECO:0008006" key="3">
    <source>
        <dbReference type="Google" id="ProtNLM"/>
    </source>
</evidence>
<keyword evidence="2" id="KW-1185">Reference proteome</keyword>
<comment type="caution">
    <text evidence="1">The sequence shown here is derived from an EMBL/GenBank/DDBJ whole genome shotgun (WGS) entry which is preliminary data.</text>
</comment>
<protein>
    <recommendedName>
        <fullName evidence="3">Alpha-tubulin suppressor-like RCC1 family protein</fullName>
    </recommendedName>
</protein>
<reference evidence="2" key="1">
    <citation type="journal article" date="2019" name="Int. J. Syst. Evol. Microbiol.">
        <title>The Global Catalogue of Microorganisms (GCM) 10K type strain sequencing project: providing services to taxonomists for standard genome sequencing and annotation.</title>
        <authorList>
            <consortium name="The Broad Institute Genomics Platform"/>
            <consortium name="The Broad Institute Genome Sequencing Center for Infectious Disease"/>
            <person name="Wu L."/>
            <person name="Ma J."/>
        </authorList>
    </citation>
    <scope>NUCLEOTIDE SEQUENCE [LARGE SCALE GENOMIC DNA]</scope>
    <source>
        <strain evidence="2">NBRC 106593</strain>
    </source>
</reference>
<name>A0ABW2AV04_9MICO</name>
<proteinExistence type="predicted"/>